<keyword evidence="3 6" id="KW-0067">ATP-binding</keyword>
<keyword evidence="2" id="KW-0547">Nucleotide-binding</keyword>
<dbReference type="Pfam" id="PF00005">
    <property type="entry name" value="ABC_tran"/>
    <property type="match status" value="1"/>
</dbReference>
<dbReference type="InterPro" id="IPR011042">
    <property type="entry name" value="6-blade_b-propeller_TolB-like"/>
</dbReference>
<dbReference type="SUPFAM" id="SSF63829">
    <property type="entry name" value="Calcium-dependent phosphotriesterase"/>
    <property type="match status" value="1"/>
</dbReference>
<name>A0A517ZTM4_9PLAN</name>
<dbReference type="Pfam" id="PF01436">
    <property type="entry name" value="NHL"/>
    <property type="match status" value="2"/>
</dbReference>
<feature type="repeat" description="NHL" evidence="4">
    <location>
        <begin position="428"/>
        <end position="472"/>
    </location>
</feature>
<feature type="domain" description="ABC transporter" evidence="5">
    <location>
        <begin position="6"/>
        <end position="227"/>
    </location>
</feature>
<dbReference type="GO" id="GO:0005524">
    <property type="term" value="F:ATP binding"/>
    <property type="evidence" value="ECO:0007669"/>
    <property type="project" value="UniProtKB-KW"/>
</dbReference>
<dbReference type="InterPro" id="IPR003439">
    <property type="entry name" value="ABC_transporter-like_ATP-bd"/>
</dbReference>
<proteinExistence type="predicted"/>
<dbReference type="RefSeq" id="WP_145378377.1">
    <property type="nucleotide sequence ID" value="NZ_CP036276.1"/>
</dbReference>
<dbReference type="AlphaFoldDB" id="A0A517ZTM4"/>
<evidence type="ECO:0000256" key="1">
    <source>
        <dbReference type="ARBA" id="ARBA00022737"/>
    </source>
</evidence>
<evidence type="ECO:0000313" key="6">
    <source>
        <dbReference type="EMBL" id="QDU45836.1"/>
    </source>
</evidence>
<dbReference type="InterPro" id="IPR001258">
    <property type="entry name" value="NHL_repeat"/>
</dbReference>
<dbReference type="Proteomes" id="UP000319383">
    <property type="component" value="Chromosome"/>
</dbReference>
<organism evidence="6 7">
    <name type="scientific">Symmachiella dynata</name>
    <dbReference type="NCBI Taxonomy" id="2527995"/>
    <lineage>
        <taxon>Bacteria</taxon>
        <taxon>Pseudomonadati</taxon>
        <taxon>Planctomycetota</taxon>
        <taxon>Planctomycetia</taxon>
        <taxon>Planctomycetales</taxon>
        <taxon>Planctomycetaceae</taxon>
        <taxon>Symmachiella</taxon>
    </lineage>
</organism>
<dbReference type="InterPro" id="IPR003593">
    <property type="entry name" value="AAA+_ATPase"/>
</dbReference>
<evidence type="ECO:0000256" key="2">
    <source>
        <dbReference type="ARBA" id="ARBA00022741"/>
    </source>
</evidence>
<dbReference type="Gene3D" id="2.120.10.30">
    <property type="entry name" value="TolB, C-terminal domain"/>
    <property type="match status" value="2"/>
</dbReference>
<dbReference type="EMBL" id="CP036276">
    <property type="protein sequence ID" value="QDU45836.1"/>
    <property type="molecule type" value="Genomic_DNA"/>
</dbReference>
<dbReference type="GO" id="GO:0016887">
    <property type="term" value="F:ATP hydrolysis activity"/>
    <property type="evidence" value="ECO:0007669"/>
    <property type="project" value="InterPro"/>
</dbReference>
<feature type="repeat" description="NHL" evidence="4">
    <location>
        <begin position="397"/>
        <end position="424"/>
    </location>
</feature>
<dbReference type="GO" id="GO:0008270">
    <property type="term" value="F:zinc ion binding"/>
    <property type="evidence" value="ECO:0007669"/>
    <property type="project" value="UniProtKB-KW"/>
</dbReference>
<dbReference type="InterPro" id="IPR027417">
    <property type="entry name" value="P-loop_NTPase"/>
</dbReference>
<keyword evidence="1" id="KW-0677">Repeat</keyword>
<dbReference type="KEGG" id="sdyn:Mal52_43320"/>
<reference evidence="6 7" key="1">
    <citation type="submission" date="2019-02" db="EMBL/GenBank/DDBJ databases">
        <title>Deep-cultivation of Planctomycetes and their phenomic and genomic characterization uncovers novel biology.</title>
        <authorList>
            <person name="Wiegand S."/>
            <person name="Jogler M."/>
            <person name="Boedeker C."/>
            <person name="Pinto D."/>
            <person name="Vollmers J."/>
            <person name="Rivas-Marin E."/>
            <person name="Kohn T."/>
            <person name="Peeters S.H."/>
            <person name="Heuer A."/>
            <person name="Rast P."/>
            <person name="Oberbeckmann S."/>
            <person name="Bunk B."/>
            <person name="Jeske O."/>
            <person name="Meyerdierks A."/>
            <person name="Storesund J.E."/>
            <person name="Kallscheuer N."/>
            <person name="Luecker S."/>
            <person name="Lage O.M."/>
            <person name="Pohl T."/>
            <person name="Merkel B.J."/>
            <person name="Hornburger P."/>
            <person name="Mueller R.-W."/>
            <person name="Bruemmer F."/>
            <person name="Labrenz M."/>
            <person name="Spormann A.M."/>
            <person name="Op den Camp H."/>
            <person name="Overmann J."/>
            <person name="Amann R."/>
            <person name="Jetten M.S.M."/>
            <person name="Mascher T."/>
            <person name="Medema M.H."/>
            <person name="Devos D.P."/>
            <person name="Kaster A.-K."/>
            <person name="Ovreas L."/>
            <person name="Rohde M."/>
            <person name="Galperin M.Y."/>
            <person name="Jogler C."/>
        </authorList>
    </citation>
    <scope>NUCLEOTIDE SEQUENCE [LARGE SCALE GENOMIC DNA]</scope>
    <source>
        <strain evidence="6 7">Mal52</strain>
    </source>
</reference>
<evidence type="ECO:0000256" key="4">
    <source>
        <dbReference type="PROSITE-ProRule" id="PRU00504"/>
    </source>
</evidence>
<sequence>MSAPLWRLDEITLAGNDRPRLTGVSCEIPPGVTAVIGYSGAGKTSLLNLLVGFERPGRGQVTRIYDDPGDRLPLFWVPQEDGLWPHESAAEHLRIMAAGAEDAEERVKNLLSAFDLLDKSAAYPDLMSQGERARLSVARALASRAAVLVMDEPLVHVDPAREEKYWRAIRNHLSDTNTSLVIATHSPETVLREAQHALCLKSGRLLHQGPVDNLYYDPQTPEMAEFLGAANWLPQHEAQQWCIDTQRESPCFRPEQIKIRPAEQSPLVVQSAHFSGSLEEVELLNEDSQQRRTFFHRPAGSGLRHGVRVAIHVCLLLLACGISLGCDQEDGPQLNVSEVNHWISPPMGARIPRPRGLAIGDNDEVLCLDNGGRLLVFDEHGKLLRQWEMPDHAIGKPEGVCLLTDGRIAVADTHYHRVVFFDKVGNVLSYLGGEGQEDGQFLFPVALCQDESEHIYVCEYGGDHRVQKFTADGEHLLTFGTFGTDEGQFQRPSGIVWDDGRLYIADAINNRVQVFSDAGKFIEVLGETTGGLVLEYPYDITLDRATNDLYIIEYGAGRVTKTNLAGKLLGRFGKTSRNNDGFLKPWGVAIDTHQRLRVADTENHRIVELKL</sequence>
<dbReference type="SMART" id="SM00382">
    <property type="entry name" value="AAA"/>
    <property type="match status" value="1"/>
</dbReference>
<dbReference type="SUPFAM" id="SSF52540">
    <property type="entry name" value="P-loop containing nucleoside triphosphate hydrolases"/>
    <property type="match status" value="1"/>
</dbReference>
<dbReference type="CDD" id="cd05819">
    <property type="entry name" value="NHL"/>
    <property type="match status" value="1"/>
</dbReference>
<evidence type="ECO:0000259" key="5">
    <source>
        <dbReference type="PROSITE" id="PS50893"/>
    </source>
</evidence>
<accession>A0A517ZTM4</accession>
<dbReference type="InterPro" id="IPR017871">
    <property type="entry name" value="ABC_transporter-like_CS"/>
</dbReference>
<evidence type="ECO:0000256" key="3">
    <source>
        <dbReference type="ARBA" id="ARBA00022840"/>
    </source>
</evidence>
<feature type="repeat" description="NHL" evidence="4">
    <location>
        <begin position="476"/>
        <end position="518"/>
    </location>
</feature>
<dbReference type="PROSITE" id="PS00211">
    <property type="entry name" value="ABC_TRANSPORTER_1"/>
    <property type="match status" value="1"/>
</dbReference>
<dbReference type="PROSITE" id="PS51125">
    <property type="entry name" value="NHL"/>
    <property type="match status" value="4"/>
</dbReference>
<protein>
    <submittedName>
        <fullName evidence="6">Fe(3+) ions import ATP-binding protein FbpC 2</fullName>
    </submittedName>
</protein>
<evidence type="ECO:0000313" key="7">
    <source>
        <dbReference type="Proteomes" id="UP000319383"/>
    </source>
</evidence>
<feature type="repeat" description="NHL" evidence="4">
    <location>
        <begin position="569"/>
        <end position="611"/>
    </location>
</feature>
<dbReference type="Gene3D" id="3.40.50.300">
    <property type="entry name" value="P-loop containing nucleotide triphosphate hydrolases"/>
    <property type="match status" value="1"/>
</dbReference>
<gene>
    <name evidence="6" type="primary">fbpC2</name>
    <name evidence="6" type="ORF">Mal52_43320</name>
</gene>
<dbReference type="Pfam" id="PF17170">
    <property type="entry name" value="DUF5128"/>
    <property type="match status" value="1"/>
</dbReference>
<dbReference type="InterPro" id="IPR050952">
    <property type="entry name" value="TRIM-NHL_E3_ligases"/>
</dbReference>
<dbReference type="PROSITE" id="PS50893">
    <property type="entry name" value="ABC_TRANSPORTER_2"/>
    <property type="match status" value="1"/>
</dbReference>
<dbReference type="PANTHER" id="PTHR24104">
    <property type="entry name" value="E3 UBIQUITIN-PROTEIN LIGASE NHLRC1-RELATED"/>
    <property type="match status" value="1"/>
</dbReference>
<keyword evidence="7" id="KW-1185">Reference proteome</keyword>
<dbReference type="PANTHER" id="PTHR24104:SF25">
    <property type="entry name" value="PROTEIN LIN-41"/>
    <property type="match status" value="1"/>
</dbReference>